<evidence type="ECO:0000313" key="2">
    <source>
        <dbReference type="Proteomes" id="UP000684084"/>
    </source>
</evidence>
<sequence>MPIYKFNDSNFVFDELACGSNLIIEDGGKVVQALINCVNHQSVRTKMILDNKSIFEWDAIIEKRKYVFSRNFSYENFAGSQSTGWVVCSCGSYGNSGK</sequence>
<reference evidence="1" key="1">
    <citation type="submission" date="2020-05" db="EMBL/GenBank/DDBJ databases">
        <authorList>
            <person name="Rincon C."/>
            <person name="Sanders R I."/>
            <person name="Robbins C."/>
            <person name="Chaturvedi A."/>
        </authorList>
    </citation>
    <scope>NUCLEOTIDE SEQUENCE</scope>
    <source>
        <strain evidence="1">CHB12</strain>
    </source>
</reference>
<proteinExistence type="predicted"/>
<evidence type="ECO:0000313" key="1">
    <source>
        <dbReference type="EMBL" id="CAB5356858.1"/>
    </source>
</evidence>
<dbReference type="OrthoDB" id="10458579at2759"/>
<dbReference type="Proteomes" id="UP000684084">
    <property type="component" value="Unassembled WGS sequence"/>
</dbReference>
<protein>
    <submittedName>
        <fullName evidence="1">Uncharacterized protein</fullName>
    </submittedName>
</protein>
<gene>
    <name evidence="1" type="ORF">CHRIB12_LOCUS6589</name>
</gene>
<organism evidence="1 2">
    <name type="scientific">Rhizophagus irregularis</name>
    <dbReference type="NCBI Taxonomy" id="588596"/>
    <lineage>
        <taxon>Eukaryota</taxon>
        <taxon>Fungi</taxon>
        <taxon>Fungi incertae sedis</taxon>
        <taxon>Mucoromycota</taxon>
        <taxon>Glomeromycotina</taxon>
        <taxon>Glomeromycetes</taxon>
        <taxon>Glomerales</taxon>
        <taxon>Glomeraceae</taxon>
        <taxon>Rhizophagus</taxon>
    </lineage>
</organism>
<name>A0A915Z0T4_9GLOM</name>
<dbReference type="EMBL" id="CAGKOT010000010">
    <property type="protein sequence ID" value="CAB5356858.1"/>
    <property type="molecule type" value="Genomic_DNA"/>
</dbReference>
<comment type="caution">
    <text evidence="1">The sequence shown here is derived from an EMBL/GenBank/DDBJ whole genome shotgun (WGS) entry which is preliminary data.</text>
</comment>
<dbReference type="AlphaFoldDB" id="A0A915Z0T4"/>
<accession>A0A915Z0T4</accession>